<dbReference type="Pfam" id="PF22936">
    <property type="entry name" value="Pol_BBD"/>
    <property type="match status" value="1"/>
</dbReference>
<organism evidence="3 4">
    <name type="scientific">Solanum verrucosum</name>
    <dbReference type="NCBI Taxonomy" id="315347"/>
    <lineage>
        <taxon>Eukaryota</taxon>
        <taxon>Viridiplantae</taxon>
        <taxon>Streptophyta</taxon>
        <taxon>Embryophyta</taxon>
        <taxon>Tracheophyta</taxon>
        <taxon>Spermatophyta</taxon>
        <taxon>Magnoliopsida</taxon>
        <taxon>eudicotyledons</taxon>
        <taxon>Gunneridae</taxon>
        <taxon>Pentapetalae</taxon>
        <taxon>asterids</taxon>
        <taxon>lamiids</taxon>
        <taxon>Solanales</taxon>
        <taxon>Solanaceae</taxon>
        <taxon>Solanoideae</taxon>
        <taxon>Solaneae</taxon>
        <taxon>Solanum</taxon>
    </lineage>
</organism>
<accession>A0AAF0R370</accession>
<dbReference type="EMBL" id="CP133617">
    <property type="protein sequence ID" value="WMV34576.1"/>
    <property type="molecule type" value="Genomic_DNA"/>
</dbReference>
<dbReference type="AlphaFoldDB" id="A0AAF0R370"/>
<feature type="domain" description="Retrotransposon gag" evidence="1">
    <location>
        <begin position="61"/>
        <end position="115"/>
    </location>
</feature>
<keyword evidence="4" id="KW-1185">Reference proteome</keyword>
<dbReference type="InterPro" id="IPR054722">
    <property type="entry name" value="PolX-like_BBD"/>
</dbReference>
<name>A0AAF0R370_SOLVR</name>
<dbReference type="Proteomes" id="UP001234989">
    <property type="component" value="Chromosome 6"/>
</dbReference>
<dbReference type="PANTHER" id="PTHR37610:SF85">
    <property type="entry name" value="REVERSE TRANSCRIPTASE DOMAIN-CONTAINING PROTEIN"/>
    <property type="match status" value="1"/>
</dbReference>
<dbReference type="PANTHER" id="PTHR37610">
    <property type="entry name" value="CCHC-TYPE DOMAIN-CONTAINING PROTEIN"/>
    <property type="match status" value="1"/>
</dbReference>
<evidence type="ECO:0000259" key="1">
    <source>
        <dbReference type="Pfam" id="PF03732"/>
    </source>
</evidence>
<gene>
    <name evidence="3" type="ORF">MTR67_027961</name>
</gene>
<evidence type="ECO:0000259" key="2">
    <source>
        <dbReference type="Pfam" id="PF22936"/>
    </source>
</evidence>
<evidence type="ECO:0008006" key="5">
    <source>
        <dbReference type="Google" id="ProtNLM"/>
    </source>
</evidence>
<sequence length="441" mass="50064">MRIALLGKRKFGFVTGACSKESCKDKWQEQWETCNAIVLSWLMNIVAGELLGGIVYATSAHKVWEDLKERFDKVNRVRIYQLHREITTLAQGTNFVSTYFSKLKNLWSEYDDVVPSPSCECVRSTDYINHLYQLRLIQFLSGLNDSYDQARRQILLENITPSINQAYAMVIEDEIQHSDCLITATENSAPVAMQSSQNQTYNQVTGNTRRGMSLKIVVLEEAGHKTMETMEVTLLIMNQSMTTMEVTLLTMVLIFFCEQYFYGKLDDPGQVASSNYAVNNAFVVKNHVFTDNEYHQIMGLLNKDTHETPSSNAGNANATCLMFGVFSNDWIVDSGAFYHVAANSHLMTHSHINRTKGDKVNLLTGTSVAISHIGNTPMFENELVQNVLFVPYFRFNLLSVSKLTKELSCFVSFYPDFCEFQDHHSDRVKGIGKENGGFYIY</sequence>
<dbReference type="InterPro" id="IPR005162">
    <property type="entry name" value="Retrotrans_gag_dom"/>
</dbReference>
<dbReference type="Pfam" id="PF03732">
    <property type="entry name" value="Retrotrans_gag"/>
    <property type="match status" value="1"/>
</dbReference>
<reference evidence="3" key="1">
    <citation type="submission" date="2023-08" db="EMBL/GenBank/DDBJ databases">
        <title>A de novo genome assembly of Solanum verrucosum Schlechtendal, a Mexican diploid species geographically isolated from the other diploid A-genome species in potato relatives.</title>
        <authorList>
            <person name="Hosaka K."/>
        </authorList>
    </citation>
    <scope>NUCLEOTIDE SEQUENCE</scope>
    <source>
        <tissue evidence="3">Young leaves</tissue>
    </source>
</reference>
<feature type="domain" description="Retrovirus-related Pol polyprotein from transposon TNT 1-94-like beta-barrel" evidence="2">
    <location>
        <begin position="330"/>
        <end position="405"/>
    </location>
</feature>
<evidence type="ECO:0000313" key="3">
    <source>
        <dbReference type="EMBL" id="WMV34576.1"/>
    </source>
</evidence>
<evidence type="ECO:0000313" key="4">
    <source>
        <dbReference type="Proteomes" id="UP001234989"/>
    </source>
</evidence>
<protein>
    <recommendedName>
        <fullName evidence="5">Retrotransposon gag domain-containing protein</fullName>
    </recommendedName>
</protein>
<proteinExistence type="predicted"/>